<evidence type="ECO:0000313" key="2">
    <source>
        <dbReference type="Proteomes" id="UP000070284"/>
    </source>
</evidence>
<protein>
    <submittedName>
        <fullName evidence="1">Uncharacterized protein</fullName>
    </submittedName>
</protein>
<keyword evidence="2" id="KW-1185">Reference proteome</keyword>
<reference evidence="1 2" key="1">
    <citation type="journal article" date="2016" name="Sci. Rep.">
        <title>Metabolic traits of an uncultured archaeal lineage -MSBL1- from brine pools of the Red Sea.</title>
        <authorList>
            <person name="Mwirichia R."/>
            <person name="Alam I."/>
            <person name="Rashid M."/>
            <person name="Vinu M."/>
            <person name="Ba-Alawi W."/>
            <person name="Anthony Kamau A."/>
            <person name="Kamanda Ngugi D."/>
            <person name="Goker M."/>
            <person name="Klenk H.P."/>
            <person name="Bajic V."/>
            <person name="Stingl U."/>
        </authorList>
    </citation>
    <scope>NUCLEOTIDE SEQUENCE [LARGE SCALE GENOMIC DNA]</scope>
    <source>
        <strain evidence="1">SCGC-AAA259E19</strain>
    </source>
</reference>
<proteinExistence type="predicted"/>
<dbReference type="EMBL" id="LHXO01000004">
    <property type="protein sequence ID" value="KXA95803.1"/>
    <property type="molecule type" value="Genomic_DNA"/>
</dbReference>
<organism evidence="1 2">
    <name type="scientific">candidate division MSBL1 archaeon SCGC-AAA259E19</name>
    <dbReference type="NCBI Taxonomy" id="1698264"/>
    <lineage>
        <taxon>Archaea</taxon>
        <taxon>Methanobacteriati</taxon>
        <taxon>Methanobacteriota</taxon>
        <taxon>candidate division MSBL1</taxon>
    </lineage>
</organism>
<dbReference type="AlphaFoldDB" id="A0A133UNQ7"/>
<comment type="caution">
    <text evidence="1">The sequence shown here is derived from an EMBL/GenBank/DDBJ whole genome shotgun (WGS) entry which is preliminary data.</text>
</comment>
<sequence>MATSEAALEQMSKPTATVVKILEENWPRIREKCNYFSEGEVCPLTNKECRFPNCPLLEEGAEKEKVGGVKNGKSSL</sequence>
<name>A0A133UNQ7_9EURY</name>
<evidence type="ECO:0000313" key="1">
    <source>
        <dbReference type="EMBL" id="KXA95803.1"/>
    </source>
</evidence>
<accession>A0A133UNQ7</accession>
<dbReference type="Proteomes" id="UP000070284">
    <property type="component" value="Unassembled WGS sequence"/>
</dbReference>
<gene>
    <name evidence="1" type="ORF">AKJ65_00615</name>
</gene>